<dbReference type="GO" id="GO:0004314">
    <property type="term" value="F:[acyl-carrier-protein] S-malonyltransferase activity"/>
    <property type="evidence" value="ECO:0007669"/>
    <property type="project" value="UniProtKB-EC"/>
</dbReference>
<dbReference type="Pfam" id="PF00698">
    <property type="entry name" value="Acyl_transf_1"/>
    <property type="match status" value="1"/>
</dbReference>
<dbReference type="PANTHER" id="PTHR42681">
    <property type="entry name" value="MALONYL-COA-ACYL CARRIER PROTEIN TRANSACYLASE, MITOCHONDRIAL"/>
    <property type="match status" value="1"/>
</dbReference>
<dbReference type="SUPFAM" id="SSF55048">
    <property type="entry name" value="Probable ACP-binding domain of malonyl-CoA ACP transacylase"/>
    <property type="match status" value="1"/>
</dbReference>
<evidence type="ECO:0000313" key="2">
    <source>
        <dbReference type="EMBL" id="MDQ0396425.1"/>
    </source>
</evidence>
<dbReference type="SMART" id="SM00827">
    <property type="entry name" value="PKS_AT"/>
    <property type="match status" value="1"/>
</dbReference>
<dbReference type="InterPro" id="IPR001227">
    <property type="entry name" value="Ac_transferase_dom_sf"/>
</dbReference>
<feature type="domain" description="Malonyl-CoA:ACP transacylase (MAT)" evidence="1">
    <location>
        <begin position="6"/>
        <end position="288"/>
    </location>
</feature>
<name>A0ABU0FP86_9HYPH</name>
<keyword evidence="2" id="KW-0808">Transferase</keyword>
<dbReference type="InterPro" id="IPR050858">
    <property type="entry name" value="Mal-CoA-ACP_Trans/PKS_FabD"/>
</dbReference>
<protein>
    <submittedName>
        <fullName evidence="2">[acyl-carrier-protein] S-malonyltransferase</fullName>
        <ecNumber evidence="2">2.3.1.39</ecNumber>
    </submittedName>
</protein>
<evidence type="ECO:0000313" key="3">
    <source>
        <dbReference type="Proteomes" id="UP001237448"/>
    </source>
</evidence>
<gene>
    <name evidence="2" type="ORF">J3R73_006217</name>
</gene>
<dbReference type="EMBL" id="JAUSVK010000001">
    <property type="protein sequence ID" value="MDQ0396425.1"/>
    <property type="molecule type" value="Genomic_DNA"/>
</dbReference>
<dbReference type="Proteomes" id="UP001237448">
    <property type="component" value="Unassembled WGS sequence"/>
</dbReference>
<keyword evidence="3" id="KW-1185">Reference proteome</keyword>
<accession>A0ABU0FP86</accession>
<dbReference type="Gene3D" id="3.40.366.10">
    <property type="entry name" value="Malonyl-Coenzyme A Acyl Carrier Protein, domain 2"/>
    <property type="match status" value="1"/>
</dbReference>
<dbReference type="PANTHER" id="PTHR42681:SF6">
    <property type="entry name" value="BLL0263 PROTEIN"/>
    <property type="match status" value="1"/>
</dbReference>
<sequence>MTLALLCSGQGHQGPGMLDLFAEAPILATAGALLGHDVRAFLDTAGEEALHANRASQILCVARGLAAAACLAPKGPLLIAGYSVGEMTAWGVAGVWPPERTLRLAARRAELMDAASGADDGLGYVRGLPREQVARLAARFDCAIAIVNPGDLFVIGGPREEVARCCRAALEAGAAAARAIAVRVASHTPRLSGAVAPFRAALEASQPGRPARDRTLIGAADGAVVAGAAGLAGLAAQLAATIDWAAVLEAMVERGMTRVLELGPGTALADMVRSAYPALDVRAIDDFRSLDGIQAWLAR</sequence>
<proteinExistence type="predicted"/>
<keyword evidence="2" id="KW-0012">Acyltransferase</keyword>
<dbReference type="Gene3D" id="3.30.70.250">
    <property type="entry name" value="Malonyl-CoA ACP transacylase, ACP-binding"/>
    <property type="match status" value="1"/>
</dbReference>
<dbReference type="EC" id="2.3.1.39" evidence="2"/>
<evidence type="ECO:0000259" key="1">
    <source>
        <dbReference type="SMART" id="SM00827"/>
    </source>
</evidence>
<dbReference type="InterPro" id="IPR016035">
    <property type="entry name" value="Acyl_Trfase/lysoPLipase"/>
</dbReference>
<reference evidence="2 3" key="1">
    <citation type="submission" date="2023-07" db="EMBL/GenBank/DDBJ databases">
        <title>Genomic Encyclopedia of Type Strains, Phase IV (KMG-IV): sequencing the most valuable type-strain genomes for metagenomic binning, comparative biology and taxonomic classification.</title>
        <authorList>
            <person name="Goeker M."/>
        </authorList>
    </citation>
    <scope>NUCLEOTIDE SEQUENCE [LARGE SCALE GENOMIC DNA]</scope>
    <source>
        <strain evidence="2 3">DSM 5896</strain>
    </source>
</reference>
<dbReference type="InterPro" id="IPR016036">
    <property type="entry name" value="Malonyl_transacylase_ACP-bd"/>
</dbReference>
<comment type="caution">
    <text evidence="2">The sequence shown here is derived from an EMBL/GenBank/DDBJ whole genome shotgun (WGS) entry which is preliminary data.</text>
</comment>
<dbReference type="SUPFAM" id="SSF52151">
    <property type="entry name" value="FabD/lysophospholipase-like"/>
    <property type="match status" value="1"/>
</dbReference>
<dbReference type="RefSeq" id="WP_307436679.1">
    <property type="nucleotide sequence ID" value="NZ_JAUSVK010000001.1"/>
</dbReference>
<dbReference type="InterPro" id="IPR014043">
    <property type="entry name" value="Acyl_transferase_dom"/>
</dbReference>
<organism evidence="2 3">
    <name type="scientific">Labrys monachus</name>
    <dbReference type="NCBI Taxonomy" id="217067"/>
    <lineage>
        <taxon>Bacteria</taxon>
        <taxon>Pseudomonadati</taxon>
        <taxon>Pseudomonadota</taxon>
        <taxon>Alphaproteobacteria</taxon>
        <taxon>Hyphomicrobiales</taxon>
        <taxon>Xanthobacteraceae</taxon>
        <taxon>Labrys</taxon>
    </lineage>
</organism>